<dbReference type="Pfam" id="PF00069">
    <property type="entry name" value="Pkinase"/>
    <property type="match status" value="1"/>
</dbReference>
<comment type="caution">
    <text evidence="6">The sequence shown here is derived from an EMBL/GenBank/DDBJ whole genome shotgun (WGS) entry which is preliminary data.</text>
</comment>
<evidence type="ECO:0000256" key="4">
    <source>
        <dbReference type="ARBA" id="ARBA00022840"/>
    </source>
</evidence>
<keyword evidence="7" id="KW-1185">Reference proteome</keyword>
<keyword evidence="4" id="KW-0067">ATP-binding</keyword>
<gene>
    <name evidence="6" type="ORF">E8A74_28915</name>
</gene>
<accession>A0A4U1J532</accession>
<dbReference type="CDD" id="cd14014">
    <property type="entry name" value="STKc_PknB_like"/>
    <property type="match status" value="1"/>
</dbReference>
<keyword evidence="3" id="KW-0418">Kinase</keyword>
<dbReference type="PROSITE" id="PS50011">
    <property type="entry name" value="PROTEIN_KINASE_DOM"/>
    <property type="match status" value="1"/>
</dbReference>
<dbReference type="GO" id="GO:0004674">
    <property type="term" value="F:protein serine/threonine kinase activity"/>
    <property type="evidence" value="ECO:0007669"/>
    <property type="project" value="TreeGrafter"/>
</dbReference>
<dbReference type="GO" id="GO:0005524">
    <property type="term" value="F:ATP binding"/>
    <property type="evidence" value="ECO:0007669"/>
    <property type="project" value="UniProtKB-KW"/>
</dbReference>
<dbReference type="SUPFAM" id="SSF56112">
    <property type="entry name" value="Protein kinase-like (PK-like)"/>
    <property type="match status" value="1"/>
</dbReference>
<dbReference type="PANTHER" id="PTHR43289:SF6">
    <property type="entry name" value="SERINE_THREONINE-PROTEIN KINASE NEKL-3"/>
    <property type="match status" value="1"/>
</dbReference>
<evidence type="ECO:0000256" key="3">
    <source>
        <dbReference type="ARBA" id="ARBA00022777"/>
    </source>
</evidence>
<proteinExistence type="predicted"/>
<dbReference type="EMBL" id="SSMQ01000035">
    <property type="protein sequence ID" value="TKD02202.1"/>
    <property type="molecule type" value="Genomic_DNA"/>
</dbReference>
<evidence type="ECO:0000313" key="6">
    <source>
        <dbReference type="EMBL" id="TKD02202.1"/>
    </source>
</evidence>
<dbReference type="InterPro" id="IPR011009">
    <property type="entry name" value="Kinase-like_dom_sf"/>
</dbReference>
<organism evidence="6 7">
    <name type="scientific">Polyangium fumosum</name>
    <dbReference type="NCBI Taxonomy" id="889272"/>
    <lineage>
        <taxon>Bacteria</taxon>
        <taxon>Pseudomonadati</taxon>
        <taxon>Myxococcota</taxon>
        <taxon>Polyangia</taxon>
        <taxon>Polyangiales</taxon>
        <taxon>Polyangiaceae</taxon>
        <taxon>Polyangium</taxon>
    </lineage>
</organism>
<protein>
    <recommendedName>
        <fullName evidence="5">Protein kinase domain-containing protein</fullName>
    </recommendedName>
</protein>
<evidence type="ECO:0000256" key="2">
    <source>
        <dbReference type="ARBA" id="ARBA00022741"/>
    </source>
</evidence>
<keyword evidence="1" id="KW-0808">Transferase</keyword>
<name>A0A4U1J532_9BACT</name>
<feature type="domain" description="Protein kinase" evidence="5">
    <location>
        <begin position="10"/>
        <end position="272"/>
    </location>
</feature>
<dbReference type="OrthoDB" id="9801841at2"/>
<evidence type="ECO:0000313" key="7">
    <source>
        <dbReference type="Proteomes" id="UP000309215"/>
    </source>
</evidence>
<keyword evidence="2" id="KW-0547">Nucleotide-binding</keyword>
<evidence type="ECO:0000256" key="1">
    <source>
        <dbReference type="ARBA" id="ARBA00022679"/>
    </source>
</evidence>
<dbReference type="AlphaFoldDB" id="A0A4U1J532"/>
<sequence>MVLQAQIGPYRVREKLSEGAIATLYRAEHERLGRVAIVKALKGTLAEGSPLGSALGREARILAKMGHASVVRCLDVSPGSGATWVALEDVPGPRLAAVLARTKRLPHEVATAIALGVASGLGHAHTRGIVHRDVRPEGITLAPDGRSVLVDFGAAMDLSAPAAPSPFDGSERLSGPEYAAPEQIVGEPASPRSDVFSLGVVLYEMLAGARPWDEGAEGRDELARRVRSQEPKPLDRHGIVLPRGLSRIVMRCLAKRPEDRFEDGDALAEALAEALDEATRDASRKLVTRALALSFLGEEIGEEKGRRQPKKGPPPLPLGPLVQRLVGLFGLVVVGAVVVEGFVREEDVTAEPASEADASERGYVKVLARPWAEVLVDGRYVDVTPIGRPIPVVSGRHYVTFKHPNAPDEKREIRVIAGQTVLLDVTMRIERRAAPVGADAGTDAGNSP</sequence>
<dbReference type="InterPro" id="IPR000719">
    <property type="entry name" value="Prot_kinase_dom"/>
</dbReference>
<dbReference type="Proteomes" id="UP000309215">
    <property type="component" value="Unassembled WGS sequence"/>
</dbReference>
<dbReference type="Gene3D" id="3.30.200.20">
    <property type="entry name" value="Phosphorylase Kinase, domain 1"/>
    <property type="match status" value="1"/>
</dbReference>
<dbReference type="Gene3D" id="1.10.510.10">
    <property type="entry name" value="Transferase(Phosphotransferase) domain 1"/>
    <property type="match status" value="1"/>
</dbReference>
<reference evidence="6 7" key="1">
    <citation type="submission" date="2019-04" db="EMBL/GenBank/DDBJ databases">
        <authorList>
            <person name="Li Y."/>
            <person name="Wang J."/>
        </authorList>
    </citation>
    <scope>NUCLEOTIDE SEQUENCE [LARGE SCALE GENOMIC DNA]</scope>
    <source>
        <strain evidence="6 7">DSM 14668</strain>
    </source>
</reference>
<dbReference type="PANTHER" id="PTHR43289">
    <property type="entry name" value="MITOGEN-ACTIVATED PROTEIN KINASE KINASE KINASE 20-RELATED"/>
    <property type="match status" value="1"/>
</dbReference>
<evidence type="ECO:0000259" key="5">
    <source>
        <dbReference type="PROSITE" id="PS50011"/>
    </source>
</evidence>